<dbReference type="InterPro" id="IPR007421">
    <property type="entry name" value="Schlafen_AlbA_2_dom"/>
</dbReference>
<dbReference type="InterPro" id="IPR038461">
    <property type="entry name" value="Schlafen_AlbA_2_dom_sf"/>
</dbReference>
<accession>A0AA35RH89</accession>
<evidence type="ECO:0000259" key="1">
    <source>
        <dbReference type="Pfam" id="PF04326"/>
    </source>
</evidence>
<dbReference type="PANTHER" id="PTHR12155:SF41">
    <property type="entry name" value="SCHLAFEN ALBA-2 DOMAIN-CONTAINING PROTEIN"/>
    <property type="match status" value="1"/>
</dbReference>
<gene>
    <name evidence="2" type="ORF">GBAR_LOCUS7378</name>
</gene>
<dbReference type="AlphaFoldDB" id="A0AA35RH89"/>
<evidence type="ECO:0000313" key="3">
    <source>
        <dbReference type="Proteomes" id="UP001174909"/>
    </source>
</evidence>
<dbReference type="InterPro" id="IPR029684">
    <property type="entry name" value="Schlafen"/>
</dbReference>
<dbReference type="Pfam" id="PF04326">
    <property type="entry name" value="SLFN_AlbA_2"/>
    <property type="match status" value="1"/>
</dbReference>
<protein>
    <recommendedName>
        <fullName evidence="1">Schlafen AlbA-2 domain-containing protein</fullName>
    </recommendedName>
</protein>
<comment type="caution">
    <text evidence="2">The sequence shown here is derived from an EMBL/GenBank/DDBJ whole genome shotgun (WGS) entry which is preliminary data.</text>
</comment>
<proteinExistence type="predicted"/>
<dbReference type="PANTHER" id="PTHR12155">
    <property type="entry name" value="SCHLAFEN"/>
    <property type="match status" value="1"/>
</dbReference>
<sequence>MLQRTVCAMMNTGDRCVIYVGLSQSGRIHGVKLDRKERDHLCADIDRMMKDGFNPCIQHNQYKILFVPVVPGSHLVLPETYVVQLELEAKVSRKTVYTIDKEVEEEKKQQYYRRCGKTNVEVSNKMNYSHHSDLTSS</sequence>
<evidence type="ECO:0000313" key="2">
    <source>
        <dbReference type="EMBL" id="CAI8011443.1"/>
    </source>
</evidence>
<name>A0AA35RH89_GEOBA</name>
<dbReference type="Gene3D" id="3.30.950.30">
    <property type="entry name" value="Schlafen, AAA domain"/>
    <property type="match status" value="1"/>
</dbReference>
<dbReference type="EMBL" id="CASHTH010001102">
    <property type="protein sequence ID" value="CAI8011443.1"/>
    <property type="molecule type" value="Genomic_DNA"/>
</dbReference>
<keyword evidence="3" id="KW-1185">Reference proteome</keyword>
<organism evidence="2 3">
    <name type="scientific">Geodia barretti</name>
    <name type="common">Barrett's horny sponge</name>
    <dbReference type="NCBI Taxonomy" id="519541"/>
    <lineage>
        <taxon>Eukaryota</taxon>
        <taxon>Metazoa</taxon>
        <taxon>Porifera</taxon>
        <taxon>Demospongiae</taxon>
        <taxon>Heteroscleromorpha</taxon>
        <taxon>Tetractinellida</taxon>
        <taxon>Astrophorina</taxon>
        <taxon>Geodiidae</taxon>
        <taxon>Geodia</taxon>
    </lineage>
</organism>
<dbReference type="Proteomes" id="UP001174909">
    <property type="component" value="Unassembled WGS sequence"/>
</dbReference>
<feature type="domain" description="Schlafen AlbA-2" evidence="1">
    <location>
        <begin position="2"/>
        <end position="122"/>
    </location>
</feature>
<reference evidence="2" key="1">
    <citation type="submission" date="2023-03" db="EMBL/GenBank/DDBJ databases">
        <authorList>
            <person name="Steffen K."/>
            <person name="Cardenas P."/>
        </authorList>
    </citation>
    <scope>NUCLEOTIDE SEQUENCE</scope>
</reference>